<dbReference type="AlphaFoldDB" id="A0A2H0YSY7"/>
<keyword evidence="3" id="KW-0804">Transcription</keyword>
<dbReference type="Gene3D" id="1.10.10.10">
    <property type="entry name" value="Winged helix-like DNA-binding domain superfamily/Winged helix DNA-binding domain"/>
    <property type="match status" value="1"/>
</dbReference>
<dbReference type="SMART" id="SM00746">
    <property type="entry name" value="TRASH"/>
    <property type="match status" value="1"/>
</dbReference>
<reference evidence="6" key="1">
    <citation type="submission" date="2017-09" db="EMBL/GenBank/DDBJ databases">
        <title>Depth-based differentiation of microbial function through sediment-hosted aquifers and enrichment of novel symbionts in the deep terrestrial subsurface.</title>
        <authorList>
            <person name="Probst A.J."/>
            <person name="Ladd B."/>
            <person name="Jarett J.K."/>
            <person name="Geller-Mcgrath D.E."/>
            <person name="Sieber C.M.K."/>
            <person name="Emerson J.B."/>
            <person name="Anantharaman K."/>
            <person name="Thomas B.C."/>
            <person name="Malmstrom R."/>
            <person name="Stieglmeier M."/>
            <person name="Klingl A."/>
            <person name="Woyke T."/>
            <person name="Ryan C.M."/>
            <person name="Banfield J.F."/>
        </authorList>
    </citation>
    <scope>NUCLEOTIDE SEQUENCE [LARGE SCALE GENOMIC DNA]</scope>
</reference>
<dbReference type="PRINTS" id="PR00778">
    <property type="entry name" value="HTHARSR"/>
</dbReference>
<dbReference type="InterPro" id="IPR012348">
    <property type="entry name" value="RNR-like"/>
</dbReference>
<dbReference type="GO" id="GO:0016491">
    <property type="term" value="F:oxidoreductase activity"/>
    <property type="evidence" value="ECO:0007669"/>
    <property type="project" value="InterPro"/>
</dbReference>
<name>A0A2H0YSY7_9BACT</name>
<evidence type="ECO:0000256" key="2">
    <source>
        <dbReference type="ARBA" id="ARBA00023125"/>
    </source>
</evidence>
<evidence type="ECO:0000256" key="1">
    <source>
        <dbReference type="ARBA" id="ARBA00023015"/>
    </source>
</evidence>
<dbReference type="InterPro" id="IPR036390">
    <property type="entry name" value="WH_DNA-bd_sf"/>
</dbReference>
<gene>
    <name evidence="5" type="ORF">COT25_03345</name>
</gene>
<dbReference type="InterPro" id="IPR036388">
    <property type="entry name" value="WH-like_DNA-bd_sf"/>
</dbReference>
<dbReference type="SMART" id="SM00418">
    <property type="entry name" value="HTH_ARSR"/>
    <property type="match status" value="1"/>
</dbReference>
<keyword evidence="1" id="KW-0805">Transcription regulation</keyword>
<dbReference type="InterPro" id="IPR011991">
    <property type="entry name" value="ArsR-like_HTH"/>
</dbReference>
<evidence type="ECO:0000313" key="5">
    <source>
        <dbReference type="EMBL" id="PIS41379.1"/>
    </source>
</evidence>
<dbReference type="Gene3D" id="1.10.620.20">
    <property type="entry name" value="Ribonucleotide Reductase, subunit A"/>
    <property type="match status" value="1"/>
</dbReference>
<dbReference type="InterPro" id="IPR011017">
    <property type="entry name" value="TRASH_dom"/>
</dbReference>
<proteinExistence type="predicted"/>
<organism evidence="5 6">
    <name type="scientific">Candidatus Kerfeldbacteria bacterium CG08_land_8_20_14_0_20_42_7</name>
    <dbReference type="NCBI Taxonomy" id="2014245"/>
    <lineage>
        <taxon>Bacteria</taxon>
        <taxon>Candidatus Kerfeldiibacteriota</taxon>
    </lineage>
</organism>
<comment type="caution">
    <text evidence="5">The sequence shown here is derived from an EMBL/GenBank/DDBJ whole genome shotgun (WGS) entry which is preliminary data.</text>
</comment>
<dbReference type="PANTHER" id="PTHR43132:SF2">
    <property type="entry name" value="ARSENICAL RESISTANCE OPERON REPRESSOR ARSR-RELATED"/>
    <property type="match status" value="1"/>
</dbReference>
<sequence>MHHDIFNILNMSTSPYIQYSKLIASLANPKRIEILRLLTDQCVTVSELIRMTGINQSNISQHMQILRREGVVVTKREGKEIVYCLSHEKFISVLESIHDILVDRKLIKYGRTHVHLPKTPTITDPVCGMKVSPKHAVFSSSYKRTTFYFCASGCQKKFTLHPEEYAEKD</sequence>
<dbReference type="InterPro" id="IPR051011">
    <property type="entry name" value="Metal_resp_trans_reg"/>
</dbReference>
<dbReference type="Pfam" id="PF01022">
    <property type="entry name" value="HTH_5"/>
    <property type="match status" value="1"/>
</dbReference>
<dbReference type="GO" id="GO:0003677">
    <property type="term" value="F:DNA binding"/>
    <property type="evidence" value="ECO:0007669"/>
    <property type="project" value="UniProtKB-KW"/>
</dbReference>
<dbReference type="NCBIfam" id="NF033788">
    <property type="entry name" value="HTH_metalloreg"/>
    <property type="match status" value="1"/>
</dbReference>
<evidence type="ECO:0000259" key="4">
    <source>
        <dbReference type="PROSITE" id="PS50987"/>
    </source>
</evidence>
<dbReference type="SUPFAM" id="SSF47240">
    <property type="entry name" value="Ferritin-like"/>
    <property type="match status" value="1"/>
</dbReference>
<dbReference type="EMBL" id="PEXV01000114">
    <property type="protein sequence ID" value="PIS41379.1"/>
    <property type="molecule type" value="Genomic_DNA"/>
</dbReference>
<evidence type="ECO:0000256" key="3">
    <source>
        <dbReference type="ARBA" id="ARBA00023163"/>
    </source>
</evidence>
<dbReference type="GO" id="GO:0003700">
    <property type="term" value="F:DNA-binding transcription factor activity"/>
    <property type="evidence" value="ECO:0007669"/>
    <property type="project" value="InterPro"/>
</dbReference>
<dbReference type="Pfam" id="PF04945">
    <property type="entry name" value="YHS"/>
    <property type="match status" value="1"/>
</dbReference>
<dbReference type="PROSITE" id="PS50987">
    <property type="entry name" value="HTH_ARSR_2"/>
    <property type="match status" value="1"/>
</dbReference>
<dbReference type="PANTHER" id="PTHR43132">
    <property type="entry name" value="ARSENICAL RESISTANCE OPERON REPRESSOR ARSR-RELATED"/>
    <property type="match status" value="1"/>
</dbReference>
<keyword evidence="2" id="KW-0238">DNA-binding</keyword>
<accession>A0A2H0YSY7</accession>
<evidence type="ECO:0000313" key="6">
    <source>
        <dbReference type="Proteomes" id="UP000228711"/>
    </source>
</evidence>
<dbReference type="Proteomes" id="UP000228711">
    <property type="component" value="Unassembled WGS sequence"/>
</dbReference>
<dbReference type="CDD" id="cd00090">
    <property type="entry name" value="HTH_ARSR"/>
    <property type="match status" value="1"/>
</dbReference>
<dbReference type="InterPro" id="IPR009078">
    <property type="entry name" value="Ferritin-like_SF"/>
</dbReference>
<feature type="domain" description="HTH arsR-type" evidence="4">
    <location>
        <begin position="11"/>
        <end position="105"/>
    </location>
</feature>
<dbReference type="SUPFAM" id="SSF46785">
    <property type="entry name" value="Winged helix' DNA-binding domain"/>
    <property type="match status" value="1"/>
</dbReference>
<dbReference type="InterPro" id="IPR001845">
    <property type="entry name" value="HTH_ArsR_DNA-bd_dom"/>
</dbReference>
<protein>
    <recommendedName>
        <fullName evidence="4">HTH arsR-type domain-containing protein</fullName>
    </recommendedName>
</protein>
<dbReference type="InterPro" id="IPR007029">
    <property type="entry name" value="YHS_dom"/>
</dbReference>